<sequence length="105" mass="11869">MSFAVRSTGTRCPALWAANYTRPLHLPLPSPRLTSLPYSSLAKNTARIKMRSVIQEKDRILNRAAQSNNVFISEDITVWTTRFRAYRSLLQVHKNGDSIPALSLL</sequence>
<dbReference type="AlphaFoldDB" id="A0AAV7C193"/>
<protein>
    <submittedName>
        <fullName evidence="1">Uncharacterized protein</fullName>
    </submittedName>
</protein>
<dbReference type="Proteomes" id="UP000824782">
    <property type="component" value="Unassembled WGS sequence"/>
</dbReference>
<accession>A0AAV7C193</accession>
<gene>
    <name evidence="1" type="ORF">GDO81_010594</name>
</gene>
<evidence type="ECO:0000313" key="2">
    <source>
        <dbReference type="Proteomes" id="UP000824782"/>
    </source>
</evidence>
<comment type="caution">
    <text evidence="1">The sequence shown here is derived from an EMBL/GenBank/DDBJ whole genome shotgun (WGS) entry which is preliminary data.</text>
</comment>
<dbReference type="EMBL" id="WNYA01000004">
    <property type="protein sequence ID" value="KAG8578709.1"/>
    <property type="molecule type" value="Genomic_DNA"/>
</dbReference>
<proteinExistence type="predicted"/>
<name>A0AAV7C193_ENGPU</name>
<keyword evidence="2" id="KW-1185">Reference proteome</keyword>
<evidence type="ECO:0000313" key="1">
    <source>
        <dbReference type="EMBL" id="KAG8578709.1"/>
    </source>
</evidence>
<reference evidence="1" key="1">
    <citation type="thesis" date="2020" institute="ProQuest LLC" country="789 East Eisenhower Parkway, Ann Arbor, MI, USA">
        <title>Comparative Genomics and Chromosome Evolution.</title>
        <authorList>
            <person name="Mudd A.B."/>
        </authorList>
    </citation>
    <scope>NUCLEOTIDE SEQUENCE</scope>
    <source>
        <strain evidence="1">237g6f4</strain>
        <tissue evidence="1">Blood</tissue>
    </source>
</reference>
<organism evidence="1 2">
    <name type="scientific">Engystomops pustulosus</name>
    <name type="common">Tungara frog</name>
    <name type="synonym">Physalaemus pustulosus</name>
    <dbReference type="NCBI Taxonomy" id="76066"/>
    <lineage>
        <taxon>Eukaryota</taxon>
        <taxon>Metazoa</taxon>
        <taxon>Chordata</taxon>
        <taxon>Craniata</taxon>
        <taxon>Vertebrata</taxon>
        <taxon>Euteleostomi</taxon>
        <taxon>Amphibia</taxon>
        <taxon>Batrachia</taxon>
        <taxon>Anura</taxon>
        <taxon>Neobatrachia</taxon>
        <taxon>Hyloidea</taxon>
        <taxon>Leptodactylidae</taxon>
        <taxon>Leiuperinae</taxon>
        <taxon>Engystomops</taxon>
    </lineage>
</organism>